<dbReference type="EMBL" id="JACNJD010000082">
    <property type="protein sequence ID" value="MBC8176067.1"/>
    <property type="molecule type" value="Genomic_DNA"/>
</dbReference>
<evidence type="ECO:0000256" key="5">
    <source>
        <dbReference type="ARBA" id="ARBA00023136"/>
    </source>
</evidence>
<keyword evidence="3" id="KW-0732">Signal</keyword>
<feature type="coiled-coil region" evidence="6">
    <location>
        <begin position="156"/>
        <end position="183"/>
    </location>
</feature>
<keyword evidence="2 7" id="KW-0812">Transmembrane</keyword>
<feature type="transmembrane region" description="Helical" evidence="7">
    <location>
        <begin position="195"/>
        <end position="214"/>
    </location>
</feature>
<evidence type="ECO:0000313" key="9">
    <source>
        <dbReference type="EMBL" id="MBC8176067.1"/>
    </source>
</evidence>
<feature type="coiled-coil region" evidence="6">
    <location>
        <begin position="97"/>
        <end position="131"/>
    </location>
</feature>
<evidence type="ECO:0000313" key="10">
    <source>
        <dbReference type="Proteomes" id="UP000650524"/>
    </source>
</evidence>
<keyword evidence="5 7" id="KW-0472">Membrane</keyword>
<dbReference type="GO" id="GO:0016020">
    <property type="term" value="C:membrane"/>
    <property type="evidence" value="ECO:0007669"/>
    <property type="project" value="UniProtKB-SubCell"/>
</dbReference>
<comment type="caution">
    <text evidence="9">The sequence shown here is derived from an EMBL/GenBank/DDBJ whole genome shotgun (WGS) entry which is preliminary data.</text>
</comment>
<dbReference type="NCBIfam" id="TIGR04211">
    <property type="entry name" value="SH3_and_anchor"/>
    <property type="match status" value="1"/>
</dbReference>
<reference evidence="9 10" key="1">
    <citation type="submission" date="2020-08" db="EMBL/GenBank/DDBJ databases">
        <title>Bridging the membrane lipid divide: bacteria of the FCB group superphylum have the potential to synthesize archaeal ether lipids.</title>
        <authorList>
            <person name="Villanueva L."/>
            <person name="Von Meijenfeldt F.A.B."/>
            <person name="Westbye A.B."/>
            <person name="Yadav S."/>
            <person name="Hopmans E.C."/>
            <person name="Dutilh B.E."/>
            <person name="Sinninghe Damste J.S."/>
        </authorList>
    </citation>
    <scope>NUCLEOTIDE SEQUENCE [LARGE SCALE GENOMIC DNA]</scope>
    <source>
        <strain evidence="9">NIOZ-UU27</strain>
    </source>
</reference>
<dbReference type="Gene3D" id="2.30.30.40">
    <property type="entry name" value="SH3 Domains"/>
    <property type="match status" value="1"/>
</dbReference>
<sequence>MKKLSLMMLIILGIFLIAQDGLAKKAYVMNPTKITLRKGPGVGEKIITMLRQDEPVEVLETEKGWSHVRLLETNRQNREGWVVSGYLVTRVPWKIQTGLLKEENAQLKEKLNKIEKEWSELSGEREELSGKLQKNGTALDTIRERYETLKKEASGFLKLKKKYETTKRKMEAAQATTEKLTKENVVLKSSQRNTWFLTGAAVLVVGLIFGLIMGRQQKKRKSSYY</sequence>
<protein>
    <submittedName>
        <fullName evidence="9">TIGR04211 family SH3 domain-containing protein</fullName>
    </submittedName>
</protein>
<dbReference type="InterPro" id="IPR003646">
    <property type="entry name" value="SH3-like_bac-type"/>
</dbReference>
<dbReference type="AlphaFoldDB" id="A0A8J6MVL4"/>
<evidence type="ECO:0000256" key="2">
    <source>
        <dbReference type="ARBA" id="ARBA00022692"/>
    </source>
</evidence>
<dbReference type="Proteomes" id="UP000650524">
    <property type="component" value="Unassembled WGS sequence"/>
</dbReference>
<keyword evidence="4 7" id="KW-1133">Transmembrane helix</keyword>
<dbReference type="Pfam" id="PF08239">
    <property type="entry name" value="SH3_3"/>
    <property type="match status" value="1"/>
</dbReference>
<organism evidence="9 10">
    <name type="scientific">Candidatus Desulfacyla euxinica</name>
    <dbReference type="NCBI Taxonomy" id="2841693"/>
    <lineage>
        <taxon>Bacteria</taxon>
        <taxon>Deltaproteobacteria</taxon>
        <taxon>Candidatus Desulfacyla</taxon>
    </lineage>
</organism>
<feature type="domain" description="SH3b" evidence="8">
    <location>
        <begin position="23"/>
        <end position="91"/>
    </location>
</feature>
<name>A0A8J6MVL4_9DELT</name>
<accession>A0A8J6MVL4</accession>
<proteinExistence type="predicted"/>
<evidence type="ECO:0000256" key="7">
    <source>
        <dbReference type="SAM" id="Phobius"/>
    </source>
</evidence>
<dbReference type="PROSITE" id="PS51781">
    <property type="entry name" value="SH3B"/>
    <property type="match status" value="1"/>
</dbReference>
<comment type="subcellular location">
    <subcellularLocation>
        <location evidence="1">Membrane</location>
        <topology evidence="1">Single-pass membrane protein</topology>
    </subcellularLocation>
</comment>
<keyword evidence="6" id="KW-0175">Coiled coil</keyword>
<dbReference type="InterPro" id="IPR016476">
    <property type="entry name" value="SH3_dom_pro"/>
</dbReference>
<gene>
    <name evidence="9" type="ORF">H8E19_01575</name>
</gene>
<evidence type="ECO:0000256" key="6">
    <source>
        <dbReference type="SAM" id="Coils"/>
    </source>
</evidence>
<evidence type="ECO:0000256" key="3">
    <source>
        <dbReference type="ARBA" id="ARBA00022729"/>
    </source>
</evidence>
<evidence type="ECO:0000256" key="1">
    <source>
        <dbReference type="ARBA" id="ARBA00004167"/>
    </source>
</evidence>
<evidence type="ECO:0000256" key="4">
    <source>
        <dbReference type="ARBA" id="ARBA00022989"/>
    </source>
</evidence>
<evidence type="ECO:0000259" key="8">
    <source>
        <dbReference type="PROSITE" id="PS51781"/>
    </source>
</evidence>
<dbReference type="SMART" id="SM00287">
    <property type="entry name" value="SH3b"/>
    <property type="match status" value="1"/>
</dbReference>